<dbReference type="GO" id="GO:0016020">
    <property type="term" value="C:membrane"/>
    <property type="evidence" value="ECO:0007669"/>
    <property type="project" value="UniProtKB-SubCell"/>
</dbReference>
<dbReference type="InterPro" id="IPR004358">
    <property type="entry name" value="Sig_transdc_His_kin-like_C"/>
</dbReference>
<dbReference type="Pfam" id="PF02518">
    <property type="entry name" value="HATPase_c"/>
    <property type="match status" value="1"/>
</dbReference>
<dbReference type="Pfam" id="PF13188">
    <property type="entry name" value="PAS_8"/>
    <property type="match status" value="1"/>
</dbReference>
<dbReference type="PANTHER" id="PTHR45339:SF1">
    <property type="entry name" value="HYBRID SIGNAL TRANSDUCTION HISTIDINE KINASE J"/>
    <property type="match status" value="1"/>
</dbReference>
<keyword evidence="10 13" id="KW-0472">Membrane</keyword>
<dbReference type="FunFam" id="3.30.565.10:FF:000010">
    <property type="entry name" value="Sensor histidine kinase RcsC"/>
    <property type="match status" value="1"/>
</dbReference>
<keyword evidence="17" id="KW-1185">Reference proteome</keyword>
<dbReference type="Gene3D" id="1.10.287.130">
    <property type="match status" value="1"/>
</dbReference>
<dbReference type="CDD" id="cd00082">
    <property type="entry name" value="HisKA"/>
    <property type="match status" value="1"/>
</dbReference>
<evidence type="ECO:0000256" key="12">
    <source>
        <dbReference type="PROSITE-ProRule" id="PRU00169"/>
    </source>
</evidence>
<dbReference type="InterPro" id="IPR003594">
    <property type="entry name" value="HATPase_dom"/>
</dbReference>
<keyword evidence="13" id="KW-0812">Transmembrane</keyword>
<evidence type="ECO:0000256" key="1">
    <source>
        <dbReference type="ARBA" id="ARBA00000085"/>
    </source>
</evidence>
<feature type="transmembrane region" description="Helical" evidence="13">
    <location>
        <begin position="278"/>
        <end position="298"/>
    </location>
</feature>
<evidence type="ECO:0000256" key="13">
    <source>
        <dbReference type="SAM" id="Phobius"/>
    </source>
</evidence>
<dbReference type="PANTHER" id="PTHR45339">
    <property type="entry name" value="HYBRID SIGNAL TRANSDUCTION HISTIDINE KINASE J"/>
    <property type="match status" value="1"/>
</dbReference>
<feature type="domain" description="Response regulatory" evidence="15">
    <location>
        <begin position="700"/>
        <end position="807"/>
    </location>
</feature>
<dbReference type="GO" id="GO:0000155">
    <property type="term" value="F:phosphorelay sensor kinase activity"/>
    <property type="evidence" value="ECO:0007669"/>
    <property type="project" value="InterPro"/>
</dbReference>
<dbReference type="InterPro" id="IPR011006">
    <property type="entry name" value="CheY-like_superfamily"/>
</dbReference>
<dbReference type="InterPro" id="IPR036097">
    <property type="entry name" value="HisK_dim/P_sf"/>
</dbReference>
<dbReference type="Gene3D" id="3.30.450.20">
    <property type="entry name" value="PAS domain"/>
    <property type="match status" value="1"/>
</dbReference>
<dbReference type="InterPro" id="IPR003661">
    <property type="entry name" value="HisK_dim/P_dom"/>
</dbReference>
<feature type="modified residue" description="4-aspartylphosphate" evidence="12">
    <location>
        <position position="748"/>
    </location>
</feature>
<dbReference type="InterPro" id="IPR001789">
    <property type="entry name" value="Sig_transdc_resp-reg_receiver"/>
</dbReference>
<evidence type="ECO:0000256" key="5">
    <source>
        <dbReference type="ARBA" id="ARBA00022679"/>
    </source>
</evidence>
<dbReference type="EMBL" id="QAON01000003">
    <property type="protein sequence ID" value="PTQ90307.1"/>
    <property type="molecule type" value="Genomic_DNA"/>
</dbReference>
<keyword evidence="4 12" id="KW-0597">Phosphoprotein</keyword>
<feature type="domain" description="Histidine kinase" evidence="14">
    <location>
        <begin position="465"/>
        <end position="685"/>
    </location>
</feature>
<dbReference type="GO" id="GO:0005524">
    <property type="term" value="F:ATP binding"/>
    <property type="evidence" value="ECO:0007669"/>
    <property type="project" value="UniProtKB-KW"/>
</dbReference>
<gene>
    <name evidence="16" type="ORF">C8N29_10360</name>
</gene>
<dbReference type="EC" id="2.7.13.3" evidence="3"/>
<sequence>MYRRCARYLSQLLITYLCCWIVAAGALELSVEEQQWLQAHPVIRVGIDPAWPPYEFLDKQGQHQGMSADYLALIAAKLKIKFVVGEPLPWSQTQKKLVQKELDITPSIAETAKRRQFLLFSQSYISFPLVILTRANESFIGQLDDLQGQRVGVEADYYTDEILQQYHPRIQRVRYPFLHDLLSGLALGQVDYILTNHASASYAVQSLHISGLKLAAVTRYDSPLSIGVRDDWPIFVSILNKALAEITPEQQQKIREKWLGVNKHTVYMTDIWRLHSDIVLLVLLLSFLLVLVAMLAYFRHRLHKRQRAAQQVQKDLVESEKRFRLLIEHAPIAFAIFKGQTGIIKMLNRCFVNTFGYKPNELYDVEDWWRCAYPNPAYREQIKQEWFRRLTIAKQTQHNLEPMEAIVRCRDGSERHIRFHSILIGTFNLVAFIDLTEQKKNEQALRSAKDTAENATKAKSLFLANMSHEIRTPMNGILGLTVLLEKTELNERQRDYVAKIYNSGEFLLGILNDILDLSKVEAGKLELEAQAFSLNQLLEPIRTLALSATQQKPVEIFFNIAIDVPSVMVGDVLRLGQILTNLLGNAIKFSANGEVELGIAYLTQYEASTLHLWVRDTGIGMTAEQLKNIFEAFNQADASTTRRFGGTGLGLTICKRLVQLMNGDIRVQSTPNEGSRFDVYIPLTFTSIDTVTPHHPVSLKLLLLDDNAHAAIATRTLIERLGWQVDVWHSLETQQSCYEQVYDYILIDASLLNERDYPIFRHNSPKVLLQTPWQENDPMLGSQLSFSHTLTKPLTEQTLVTLSQTVSTKMQVIEEKPLLGHRILLVEDNTINQLVGVRLLESLGAEVDVAENGYVALSLIQQIGNHYDLILMDLQMPVMDGLETTRQLRLIEQYADLPVIAMTANVLSTDREDCFAAGMNDFMSKPIRLEELRKKLIQWLPTL</sequence>
<dbReference type="SUPFAM" id="SSF53850">
    <property type="entry name" value="Periplasmic binding protein-like II"/>
    <property type="match status" value="1"/>
</dbReference>
<dbReference type="InterPro" id="IPR000014">
    <property type="entry name" value="PAS"/>
</dbReference>
<accession>A0A2T5J1K3</accession>
<dbReference type="SUPFAM" id="SSF52172">
    <property type="entry name" value="CheY-like"/>
    <property type="match status" value="2"/>
</dbReference>
<proteinExistence type="predicted"/>
<dbReference type="CDD" id="cd17546">
    <property type="entry name" value="REC_hyHK_CKI1_RcsC-like"/>
    <property type="match status" value="1"/>
</dbReference>
<dbReference type="Gene3D" id="3.40.190.10">
    <property type="entry name" value="Periplasmic binding protein-like II"/>
    <property type="match status" value="2"/>
</dbReference>
<evidence type="ECO:0000256" key="4">
    <source>
        <dbReference type="ARBA" id="ARBA00022553"/>
    </source>
</evidence>
<keyword evidence="11" id="KW-0131">Cell cycle</keyword>
<keyword evidence="5" id="KW-0808">Transferase</keyword>
<evidence type="ECO:0000256" key="10">
    <source>
        <dbReference type="ARBA" id="ARBA00023136"/>
    </source>
</evidence>
<feature type="domain" description="Response regulatory" evidence="15">
    <location>
        <begin position="822"/>
        <end position="940"/>
    </location>
</feature>
<dbReference type="Gene3D" id="3.40.50.2300">
    <property type="match status" value="1"/>
</dbReference>
<evidence type="ECO:0000256" key="3">
    <source>
        <dbReference type="ARBA" id="ARBA00012438"/>
    </source>
</evidence>
<protein>
    <recommendedName>
        <fullName evidence="3">histidine kinase</fullName>
        <ecNumber evidence="3">2.7.13.3</ecNumber>
    </recommendedName>
</protein>
<dbReference type="PROSITE" id="PS50109">
    <property type="entry name" value="HIS_KIN"/>
    <property type="match status" value="1"/>
</dbReference>
<keyword evidence="8" id="KW-0067">ATP-binding</keyword>
<comment type="catalytic activity">
    <reaction evidence="1">
        <text>ATP + protein L-histidine = ADP + protein N-phospho-L-histidine.</text>
        <dbReference type="EC" id="2.7.13.3"/>
    </reaction>
</comment>
<comment type="subcellular location">
    <subcellularLocation>
        <location evidence="2">Membrane</location>
    </subcellularLocation>
</comment>
<dbReference type="RefSeq" id="WP_107864755.1">
    <property type="nucleotide sequence ID" value="NZ_QAON01000003.1"/>
</dbReference>
<evidence type="ECO:0000256" key="8">
    <source>
        <dbReference type="ARBA" id="ARBA00022840"/>
    </source>
</evidence>
<dbReference type="InterPro" id="IPR001638">
    <property type="entry name" value="Solute-binding_3/MltF_N"/>
</dbReference>
<evidence type="ECO:0000313" key="17">
    <source>
        <dbReference type="Proteomes" id="UP000244223"/>
    </source>
</evidence>
<organism evidence="16 17">
    <name type="scientific">Agitococcus lubricus</name>
    <dbReference type="NCBI Taxonomy" id="1077255"/>
    <lineage>
        <taxon>Bacteria</taxon>
        <taxon>Pseudomonadati</taxon>
        <taxon>Pseudomonadota</taxon>
        <taxon>Gammaproteobacteria</taxon>
        <taxon>Moraxellales</taxon>
        <taxon>Moraxellaceae</taxon>
        <taxon>Agitococcus</taxon>
    </lineage>
</organism>
<dbReference type="SMART" id="SM00387">
    <property type="entry name" value="HATPase_c"/>
    <property type="match status" value="1"/>
</dbReference>
<evidence type="ECO:0000313" key="16">
    <source>
        <dbReference type="EMBL" id="PTQ90307.1"/>
    </source>
</evidence>
<dbReference type="AlphaFoldDB" id="A0A2T5J1K3"/>
<dbReference type="SMART" id="SM00062">
    <property type="entry name" value="PBPb"/>
    <property type="match status" value="1"/>
</dbReference>
<evidence type="ECO:0000256" key="7">
    <source>
        <dbReference type="ARBA" id="ARBA00022777"/>
    </source>
</evidence>
<dbReference type="CDD" id="cd01007">
    <property type="entry name" value="PBP2_BvgS_HisK_like"/>
    <property type="match status" value="1"/>
</dbReference>
<evidence type="ECO:0000256" key="11">
    <source>
        <dbReference type="ARBA" id="ARBA00023306"/>
    </source>
</evidence>
<keyword evidence="9" id="KW-0902">Two-component regulatory system</keyword>
<dbReference type="OrthoDB" id="9806130at2"/>
<dbReference type="FunFam" id="1.10.287.130:FF:000038">
    <property type="entry name" value="Sensory transduction histidine kinase"/>
    <property type="match status" value="1"/>
</dbReference>
<keyword evidence="6" id="KW-0547">Nucleotide-binding</keyword>
<dbReference type="CDD" id="cd16922">
    <property type="entry name" value="HATPase_EvgS-ArcB-TorS-like"/>
    <property type="match status" value="1"/>
</dbReference>
<dbReference type="PRINTS" id="PR00344">
    <property type="entry name" value="BCTRLSENSOR"/>
</dbReference>
<dbReference type="SMART" id="SM00388">
    <property type="entry name" value="HisKA"/>
    <property type="match status" value="1"/>
</dbReference>
<keyword evidence="13" id="KW-1133">Transmembrane helix</keyword>
<reference evidence="16 17" key="1">
    <citation type="submission" date="2018-04" db="EMBL/GenBank/DDBJ databases">
        <title>Genomic Encyclopedia of Archaeal and Bacterial Type Strains, Phase II (KMG-II): from individual species to whole genera.</title>
        <authorList>
            <person name="Goeker M."/>
        </authorList>
    </citation>
    <scope>NUCLEOTIDE SEQUENCE [LARGE SCALE GENOMIC DNA]</scope>
    <source>
        <strain evidence="16 17">DSM 5822</strain>
    </source>
</reference>
<dbReference type="Proteomes" id="UP000244223">
    <property type="component" value="Unassembled WGS sequence"/>
</dbReference>
<name>A0A2T5J1K3_9GAMM</name>
<dbReference type="SUPFAM" id="SSF55874">
    <property type="entry name" value="ATPase domain of HSP90 chaperone/DNA topoisomerase II/histidine kinase"/>
    <property type="match status" value="1"/>
</dbReference>
<evidence type="ECO:0000256" key="2">
    <source>
        <dbReference type="ARBA" id="ARBA00004370"/>
    </source>
</evidence>
<evidence type="ECO:0000259" key="15">
    <source>
        <dbReference type="PROSITE" id="PS50110"/>
    </source>
</evidence>
<evidence type="ECO:0000256" key="9">
    <source>
        <dbReference type="ARBA" id="ARBA00023012"/>
    </source>
</evidence>
<dbReference type="Pfam" id="PF00512">
    <property type="entry name" value="HisKA"/>
    <property type="match status" value="1"/>
</dbReference>
<dbReference type="InterPro" id="IPR035965">
    <property type="entry name" value="PAS-like_dom_sf"/>
</dbReference>
<dbReference type="SUPFAM" id="SSF47384">
    <property type="entry name" value="Homodimeric domain of signal transducing histidine kinase"/>
    <property type="match status" value="1"/>
</dbReference>
<dbReference type="Pfam" id="PF00072">
    <property type="entry name" value="Response_reg"/>
    <property type="match status" value="1"/>
</dbReference>
<dbReference type="PROSITE" id="PS50110">
    <property type="entry name" value="RESPONSE_REGULATORY"/>
    <property type="match status" value="2"/>
</dbReference>
<dbReference type="Pfam" id="PF00497">
    <property type="entry name" value="SBP_bac_3"/>
    <property type="match status" value="1"/>
</dbReference>
<evidence type="ECO:0000256" key="6">
    <source>
        <dbReference type="ARBA" id="ARBA00022741"/>
    </source>
</evidence>
<feature type="modified residue" description="4-aspartylphosphate" evidence="12">
    <location>
        <position position="873"/>
    </location>
</feature>
<dbReference type="InterPro" id="IPR036890">
    <property type="entry name" value="HATPase_C_sf"/>
</dbReference>
<dbReference type="InterPro" id="IPR005467">
    <property type="entry name" value="His_kinase_dom"/>
</dbReference>
<dbReference type="NCBIfam" id="TIGR00229">
    <property type="entry name" value="sensory_box"/>
    <property type="match status" value="1"/>
</dbReference>
<comment type="caution">
    <text evidence="16">The sequence shown here is derived from an EMBL/GenBank/DDBJ whole genome shotgun (WGS) entry which is preliminary data.</text>
</comment>
<keyword evidence="7 16" id="KW-0418">Kinase</keyword>
<dbReference type="SMART" id="SM00448">
    <property type="entry name" value="REC"/>
    <property type="match status" value="1"/>
</dbReference>
<evidence type="ECO:0000259" key="14">
    <source>
        <dbReference type="PROSITE" id="PS50109"/>
    </source>
</evidence>
<dbReference type="Gene3D" id="3.30.565.10">
    <property type="entry name" value="Histidine kinase-like ATPase, C-terminal domain"/>
    <property type="match status" value="1"/>
</dbReference>
<dbReference type="SUPFAM" id="SSF55785">
    <property type="entry name" value="PYP-like sensor domain (PAS domain)"/>
    <property type="match status" value="1"/>
</dbReference>